<keyword evidence="2" id="KW-1185">Reference proteome</keyword>
<proteinExistence type="predicted"/>
<accession>A0ACB9SXH9</accession>
<evidence type="ECO:0000313" key="1">
    <source>
        <dbReference type="EMBL" id="KAI4459286.1"/>
    </source>
</evidence>
<name>A0ACB9SXH9_HOLOL</name>
<evidence type="ECO:0000313" key="2">
    <source>
        <dbReference type="Proteomes" id="UP001056778"/>
    </source>
</evidence>
<organism evidence="1 2">
    <name type="scientific">Holotrichia oblita</name>
    <name type="common">Chafer beetle</name>
    <dbReference type="NCBI Taxonomy" id="644536"/>
    <lineage>
        <taxon>Eukaryota</taxon>
        <taxon>Metazoa</taxon>
        <taxon>Ecdysozoa</taxon>
        <taxon>Arthropoda</taxon>
        <taxon>Hexapoda</taxon>
        <taxon>Insecta</taxon>
        <taxon>Pterygota</taxon>
        <taxon>Neoptera</taxon>
        <taxon>Endopterygota</taxon>
        <taxon>Coleoptera</taxon>
        <taxon>Polyphaga</taxon>
        <taxon>Scarabaeiformia</taxon>
        <taxon>Scarabaeidae</taxon>
        <taxon>Melolonthinae</taxon>
        <taxon>Holotrichia</taxon>
    </lineage>
</organism>
<sequence>MKEKSPTGNDFFILLGKLDAKTNLKDGAIRKARDVIVHPNFKDNSADSNIAIIFLNEPVIFSPAIGPICLWNGKDDVDEIVGKMGTFVGWNQEQGSRKPRNTELPIVSKEQCLKSNRIFQEFLSAGIFCAGLPGNTNKLCADNTGAGLILKDNTSEKWFLRGLITSYKRDPISLSCDLAHYAIFTDVAKSRLWIEENIGKY</sequence>
<gene>
    <name evidence="1" type="ORF">MML48_6g00003775</name>
</gene>
<keyword evidence="1" id="KW-0378">Hydrolase</keyword>
<reference evidence="1" key="1">
    <citation type="submission" date="2022-04" db="EMBL/GenBank/DDBJ databases">
        <title>Chromosome-scale genome assembly of Holotrichia oblita Faldermann.</title>
        <authorList>
            <person name="Rongchong L."/>
        </authorList>
    </citation>
    <scope>NUCLEOTIDE SEQUENCE</scope>
    <source>
        <strain evidence="1">81SQS9</strain>
    </source>
</reference>
<comment type="caution">
    <text evidence="1">The sequence shown here is derived from an EMBL/GenBank/DDBJ whole genome shotgun (WGS) entry which is preliminary data.</text>
</comment>
<dbReference type="EMBL" id="CM043020">
    <property type="protein sequence ID" value="KAI4459286.1"/>
    <property type="molecule type" value="Genomic_DNA"/>
</dbReference>
<protein>
    <submittedName>
        <fullName evidence="1">Modular serine protease</fullName>
    </submittedName>
</protein>
<dbReference type="Proteomes" id="UP001056778">
    <property type="component" value="Chromosome 6"/>
</dbReference>
<keyword evidence="1" id="KW-0645">Protease</keyword>